<accession>A0A2J6SQP1</accession>
<dbReference type="Proteomes" id="UP000235371">
    <property type="component" value="Unassembled WGS sequence"/>
</dbReference>
<reference evidence="2 3" key="1">
    <citation type="submission" date="2016-04" db="EMBL/GenBank/DDBJ databases">
        <title>A degradative enzymes factory behind the ericoid mycorrhizal symbiosis.</title>
        <authorList>
            <consortium name="DOE Joint Genome Institute"/>
            <person name="Martino E."/>
            <person name="Morin E."/>
            <person name="Grelet G."/>
            <person name="Kuo A."/>
            <person name="Kohler A."/>
            <person name="Daghino S."/>
            <person name="Barry K."/>
            <person name="Choi C."/>
            <person name="Cichocki N."/>
            <person name="Clum A."/>
            <person name="Copeland A."/>
            <person name="Hainaut M."/>
            <person name="Haridas S."/>
            <person name="Labutti K."/>
            <person name="Lindquist E."/>
            <person name="Lipzen A."/>
            <person name="Khouja H.-R."/>
            <person name="Murat C."/>
            <person name="Ohm R."/>
            <person name="Olson A."/>
            <person name="Spatafora J."/>
            <person name="Veneault-Fourrey C."/>
            <person name="Henrissat B."/>
            <person name="Grigoriev I."/>
            <person name="Martin F."/>
            <person name="Perotto S."/>
        </authorList>
    </citation>
    <scope>NUCLEOTIDE SEQUENCE [LARGE SCALE GENOMIC DNA]</scope>
    <source>
        <strain evidence="2 3">E</strain>
    </source>
</reference>
<organism evidence="2 3">
    <name type="scientific">Hyaloscypha bicolor E</name>
    <dbReference type="NCBI Taxonomy" id="1095630"/>
    <lineage>
        <taxon>Eukaryota</taxon>
        <taxon>Fungi</taxon>
        <taxon>Dikarya</taxon>
        <taxon>Ascomycota</taxon>
        <taxon>Pezizomycotina</taxon>
        <taxon>Leotiomycetes</taxon>
        <taxon>Helotiales</taxon>
        <taxon>Hyaloscyphaceae</taxon>
        <taxon>Hyaloscypha</taxon>
        <taxon>Hyaloscypha bicolor</taxon>
    </lineage>
</organism>
<dbReference type="RefSeq" id="XP_024729988.1">
    <property type="nucleotide sequence ID" value="XM_024883940.1"/>
</dbReference>
<sequence>MSSYRLVALVFYASGSLAQLLPRAPCVQDACRDAVDTFVTPGPSPFCTQYALGHTVPPSQVQNACSIYSTKIPSVCSCITNAPVTTTSSSGTTSTPCNVVTVTSVVTVYASPTPISCCIAQPTLLNGDFDDCAGIDPPWGPCPLRSWTYTDVNKISVDLCGEHTNCHTGNWVACMSRGPGVLSQPIYVCSCGTYQATAWFTNPGEFLNLSGTLPIVPGVQFGLAGSYSKVMAIPFSPVAYPNPTYYQLSAQLTVIPRKEGWAEFEIIGVFHNSSYTGFCVDTSYILQVLPAQEKGLKRGTSRISLELTDERIAFHRVNTSSSR</sequence>
<dbReference type="AlphaFoldDB" id="A0A2J6SQP1"/>
<dbReference type="InParanoid" id="A0A2J6SQP1"/>
<keyword evidence="1" id="KW-0732">Signal</keyword>
<evidence type="ECO:0000313" key="2">
    <source>
        <dbReference type="EMBL" id="PMD53084.1"/>
    </source>
</evidence>
<feature type="chain" id="PRO_5014349854" evidence="1">
    <location>
        <begin position="19"/>
        <end position="323"/>
    </location>
</feature>
<proteinExistence type="predicted"/>
<dbReference type="GeneID" id="36592017"/>
<evidence type="ECO:0000313" key="3">
    <source>
        <dbReference type="Proteomes" id="UP000235371"/>
    </source>
</evidence>
<dbReference type="OrthoDB" id="10402691at2759"/>
<feature type="signal peptide" evidence="1">
    <location>
        <begin position="1"/>
        <end position="18"/>
    </location>
</feature>
<keyword evidence="3" id="KW-1185">Reference proteome</keyword>
<gene>
    <name evidence="2" type="ORF">K444DRAFT_635988</name>
</gene>
<evidence type="ECO:0000256" key="1">
    <source>
        <dbReference type="SAM" id="SignalP"/>
    </source>
</evidence>
<name>A0A2J6SQP1_9HELO</name>
<dbReference type="EMBL" id="KZ613895">
    <property type="protein sequence ID" value="PMD53084.1"/>
    <property type="molecule type" value="Genomic_DNA"/>
</dbReference>
<protein>
    <submittedName>
        <fullName evidence="2">Uncharacterized protein</fullName>
    </submittedName>
</protein>